<protein>
    <recommendedName>
        <fullName evidence="5">Exonuclease domain-containing protein</fullName>
    </recommendedName>
</protein>
<dbReference type="PANTHER" id="PTHR11046:SF0">
    <property type="entry name" value="OLIGORIBONUCLEASE, MITOCHONDRIAL"/>
    <property type="match status" value="1"/>
</dbReference>
<dbReference type="CDD" id="cd06135">
    <property type="entry name" value="Orn"/>
    <property type="match status" value="1"/>
</dbReference>
<dbReference type="FunFam" id="3.30.420.10:FF:000003">
    <property type="entry name" value="Oligoribonuclease"/>
    <property type="match status" value="1"/>
</dbReference>
<comment type="similarity">
    <text evidence="1">Belongs to the oligoribonuclease family.</text>
</comment>
<proteinExistence type="inferred from homology"/>
<dbReference type="PANTHER" id="PTHR11046">
    <property type="entry name" value="OLIGORIBONUCLEASE, MITOCHONDRIAL"/>
    <property type="match status" value="1"/>
</dbReference>
<feature type="domain" description="Exonuclease" evidence="5">
    <location>
        <begin position="46"/>
        <end position="220"/>
    </location>
</feature>
<dbReference type="InterPro" id="IPR036397">
    <property type="entry name" value="RNaseH_sf"/>
</dbReference>
<evidence type="ECO:0000256" key="4">
    <source>
        <dbReference type="ARBA" id="ARBA00022839"/>
    </source>
</evidence>
<keyword evidence="2" id="KW-0540">Nuclease</keyword>
<keyword evidence="4" id="KW-0269">Exonuclease</keyword>
<dbReference type="Proteomes" id="UP000828390">
    <property type="component" value="Unassembled WGS sequence"/>
</dbReference>
<evidence type="ECO:0000256" key="1">
    <source>
        <dbReference type="ARBA" id="ARBA00009921"/>
    </source>
</evidence>
<dbReference type="NCBIfam" id="NF003765">
    <property type="entry name" value="PRK05359.1"/>
    <property type="match status" value="1"/>
</dbReference>
<dbReference type="HAMAP" id="MF_00045">
    <property type="entry name" value="Oligoribonuclease"/>
    <property type="match status" value="1"/>
</dbReference>
<dbReference type="OrthoDB" id="270189at2759"/>
<dbReference type="SUPFAM" id="SSF53098">
    <property type="entry name" value="Ribonuclease H-like"/>
    <property type="match status" value="1"/>
</dbReference>
<organism evidence="6 7">
    <name type="scientific">Dreissena polymorpha</name>
    <name type="common">Zebra mussel</name>
    <name type="synonym">Mytilus polymorpha</name>
    <dbReference type="NCBI Taxonomy" id="45954"/>
    <lineage>
        <taxon>Eukaryota</taxon>
        <taxon>Metazoa</taxon>
        <taxon>Spiralia</taxon>
        <taxon>Lophotrochozoa</taxon>
        <taxon>Mollusca</taxon>
        <taxon>Bivalvia</taxon>
        <taxon>Autobranchia</taxon>
        <taxon>Heteroconchia</taxon>
        <taxon>Euheterodonta</taxon>
        <taxon>Imparidentia</taxon>
        <taxon>Neoheterodontei</taxon>
        <taxon>Myida</taxon>
        <taxon>Dreissenoidea</taxon>
        <taxon>Dreissenidae</taxon>
        <taxon>Dreissena</taxon>
    </lineage>
</organism>
<sequence>MYKSIFVRTKYTFTAIFTRYYFQRNILNISGMNSAKRFKSDDKKDRIVWVDLEMSGLDLDKDHILEMACIVTDKDLNIVAESEDLVIHQPDEVLNGMDSWCTQHHGESGLTEAVRKSKISLTEAEDRMMEFVQEHTLQRTAPLGGNSVHADRGFLVKYMPRFTGHLHYRIIDVSTVKELSKRWFPLEYSSAPAKKLSHRALDDIKESIEELRYYRQNVFKPT</sequence>
<reference evidence="6" key="2">
    <citation type="submission" date="2020-11" db="EMBL/GenBank/DDBJ databases">
        <authorList>
            <person name="McCartney M.A."/>
            <person name="Auch B."/>
            <person name="Kono T."/>
            <person name="Mallez S."/>
            <person name="Becker A."/>
            <person name="Gohl D.M."/>
            <person name="Silverstein K.A.T."/>
            <person name="Koren S."/>
            <person name="Bechman K.B."/>
            <person name="Herman A."/>
            <person name="Abrahante J.E."/>
            <person name="Garbe J."/>
        </authorList>
    </citation>
    <scope>NUCLEOTIDE SEQUENCE</scope>
    <source>
        <strain evidence="6">Duluth1</strain>
        <tissue evidence="6">Whole animal</tissue>
    </source>
</reference>
<dbReference type="GO" id="GO:0003676">
    <property type="term" value="F:nucleic acid binding"/>
    <property type="evidence" value="ECO:0007669"/>
    <property type="project" value="InterPro"/>
</dbReference>
<comment type="caution">
    <text evidence="6">The sequence shown here is derived from an EMBL/GenBank/DDBJ whole genome shotgun (WGS) entry which is preliminary data.</text>
</comment>
<dbReference type="GO" id="GO:0005739">
    <property type="term" value="C:mitochondrion"/>
    <property type="evidence" value="ECO:0007669"/>
    <property type="project" value="TreeGrafter"/>
</dbReference>
<dbReference type="GO" id="GO:0000175">
    <property type="term" value="F:3'-5'-RNA exonuclease activity"/>
    <property type="evidence" value="ECO:0007669"/>
    <property type="project" value="InterPro"/>
</dbReference>
<name>A0A9D4QQ55_DREPO</name>
<evidence type="ECO:0000256" key="2">
    <source>
        <dbReference type="ARBA" id="ARBA00022722"/>
    </source>
</evidence>
<gene>
    <name evidence="6" type="ORF">DPMN_112582</name>
</gene>
<accession>A0A9D4QQ55</accession>
<evidence type="ECO:0000313" key="7">
    <source>
        <dbReference type="Proteomes" id="UP000828390"/>
    </source>
</evidence>
<keyword evidence="3" id="KW-0378">Hydrolase</keyword>
<evidence type="ECO:0000313" key="6">
    <source>
        <dbReference type="EMBL" id="KAH3839158.1"/>
    </source>
</evidence>
<evidence type="ECO:0000259" key="5">
    <source>
        <dbReference type="SMART" id="SM00479"/>
    </source>
</evidence>
<dbReference type="EMBL" id="JAIWYP010000004">
    <property type="protein sequence ID" value="KAH3839158.1"/>
    <property type="molecule type" value="Genomic_DNA"/>
</dbReference>
<dbReference type="SMART" id="SM00479">
    <property type="entry name" value="EXOIII"/>
    <property type="match status" value="1"/>
</dbReference>
<dbReference type="InterPro" id="IPR012337">
    <property type="entry name" value="RNaseH-like_sf"/>
</dbReference>
<keyword evidence="7" id="KW-1185">Reference proteome</keyword>
<dbReference type="InterPro" id="IPR013520">
    <property type="entry name" value="Ribonucl_H"/>
</dbReference>
<reference evidence="6" key="1">
    <citation type="journal article" date="2019" name="bioRxiv">
        <title>The Genome of the Zebra Mussel, Dreissena polymorpha: A Resource for Invasive Species Research.</title>
        <authorList>
            <person name="McCartney M.A."/>
            <person name="Auch B."/>
            <person name="Kono T."/>
            <person name="Mallez S."/>
            <person name="Zhang Y."/>
            <person name="Obille A."/>
            <person name="Becker A."/>
            <person name="Abrahante J.E."/>
            <person name="Garbe J."/>
            <person name="Badalamenti J.P."/>
            <person name="Herman A."/>
            <person name="Mangelson H."/>
            <person name="Liachko I."/>
            <person name="Sullivan S."/>
            <person name="Sone E.D."/>
            <person name="Koren S."/>
            <person name="Silverstein K.A.T."/>
            <person name="Beckman K.B."/>
            <person name="Gohl D.M."/>
        </authorList>
    </citation>
    <scope>NUCLEOTIDE SEQUENCE</scope>
    <source>
        <strain evidence="6">Duluth1</strain>
        <tissue evidence="6">Whole animal</tissue>
    </source>
</reference>
<dbReference type="AlphaFoldDB" id="A0A9D4QQ55"/>
<dbReference type="Gene3D" id="3.30.420.10">
    <property type="entry name" value="Ribonuclease H-like superfamily/Ribonuclease H"/>
    <property type="match status" value="1"/>
</dbReference>
<dbReference type="InterPro" id="IPR022894">
    <property type="entry name" value="Oligoribonuclease"/>
</dbReference>
<dbReference type="Pfam" id="PF00929">
    <property type="entry name" value="RNase_T"/>
    <property type="match status" value="1"/>
</dbReference>
<evidence type="ECO:0000256" key="3">
    <source>
        <dbReference type="ARBA" id="ARBA00022801"/>
    </source>
</evidence>